<dbReference type="GeneID" id="588348"/>
<dbReference type="PANTHER" id="PTHR23359">
    <property type="entry name" value="NUCLEOTIDE KINASE"/>
    <property type="match status" value="1"/>
</dbReference>
<comment type="subcellular location">
    <subcellularLocation>
        <location evidence="1">Cytoplasm</location>
    </subcellularLocation>
</comment>
<feature type="region of interest" description="Disordered" evidence="8">
    <location>
        <begin position="616"/>
        <end position="728"/>
    </location>
</feature>
<keyword evidence="5" id="KW-0547">Nucleotide-binding</keyword>
<evidence type="ECO:0000256" key="1">
    <source>
        <dbReference type="ARBA" id="ARBA00004496"/>
    </source>
</evidence>
<dbReference type="GO" id="GO:0005524">
    <property type="term" value="F:ATP binding"/>
    <property type="evidence" value="ECO:0007669"/>
    <property type="project" value="UniProtKB-KW"/>
</dbReference>
<feature type="region of interest" description="Disordered" evidence="8">
    <location>
        <begin position="308"/>
        <end position="348"/>
    </location>
</feature>
<dbReference type="InterPro" id="IPR000850">
    <property type="entry name" value="Adenylat/UMP-CMP_kin"/>
</dbReference>
<protein>
    <recommendedName>
        <fullName evidence="2">adenylate kinase</fullName>
        <ecNumber evidence="2">2.7.4.3</ecNumber>
    </recommendedName>
</protein>
<dbReference type="Pfam" id="PF00406">
    <property type="entry name" value="ADK"/>
    <property type="match status" value="3"/>
</dbReference>
<keyword evidence="11" id="KW-1185">Reference proteome</keyword>
<dbReference type="HAMAP" id="MF_00235">
    <property type="entry name" value="Adenylate_kinase_Adk"/>
    <property type="match status" value="2"/>
</dbReference>
<dbReference type="PROSITE" id="PS00113">
    <property type="entry name" value="ADENYLATE_KINASE"/>
    <property type="match status" value="1"/>
</dbReference>
<reference evidence="10" key="3">
    <citation type="submission" date="2021-01" db="UniProtKB">
        <authorList>
            <consortium name="EnsemblMetazoa"/>
        </authorList>
    </citation>
    <scope>IDENTIFICATION</scope>
</reference>
<dbReference type="KEGG" id="spu:588348"/>
<dbReference type="AlphaFoldDB" id="A2T1M5"/>
<dbReference type="OMA" id="VVCQHLD"/>
<evidence type="ECO:0000256" key="7">
    <source>
        <dbReference type="ARBA" id="ARBA00022840"/>
    </source>
</evidence>
<evidence type="ECO:0000256" key="2">
    <source>
        <dbReference type="ARBA" id="ARBA00012955"/>
    </source>
</evidence>
<dbReference type="InterPro" id="IPR027417">
    <property type="entry name" value="P-loop_NTPase"/>
</dbReference>
<feature type="region of interest" description="Disordered" evidence="8">
    <location>
        <begin position="851"/>
        <end position="870"/>
    </location>
</feature>
<dbReference type="OrthoDB" id="442176at2759"/>
<keyword evidence="6 9" id="KW-0418">Kinase</keyword>
<evidence type="ECO:0000256" key="8">
    <source>
        <dbReference type="SAM" id="MobiDB-lite"/>
    </source>
</evidence>
<dbReference type="BRENDA" id="2.7.4.3">
    <property type="organism ID" value="6140"/>
</dbReference>
<reference evidence="9" key="1">
    <citation type="journal article" date="2007" name="J. Biol. Chem.">
        <title>A sea urchin sperm flagellar adenylate kinase with triplicated catalytic domains.</title>
        <authorList>
            <person name="Kinukawa M."/>
            <person name="Nomura M."/>
            <person name="Vacquier V.D."/>
        </authorList>
    </citation>
    <scope>NUCLEOTIDE SEQUENCE</scope>
</reference>
<dbReference type="EC" id="2.7.4.3" evidence="2"/>
<dbReference type="FunFam" id="3.40.50.300:FF:000315">
    <property type="entry name" value="Adenylate kinase 1"/>
    <property type="match status" value="1"/>
</dbReference>
<dbReference type="Gene3D" id="3.40.50.300">
    <property type="entry name" value="P-loop containing nucleotide triphosphate hydrolases"/>
    <property type="match status" value="3"/>
</dbReference>
<keyword evidence="4" id="KW-0808">Transferase</keyword>
<feature type="compositionally biased region" description="Low complexity" evidence="8">
    <location>
        <begin position="616"/>
        <end position="646"/>
    </location>
</feature>
<proteinExistence type="evidence at transcript level"/>
<evidence type="ECO:0000256" key="3">
    <source>
        <dbReference type="ARBA" id="ARBA00022490"/>
    </source>
</evidence>
<dbReference type="FunCoup" id="A2T1M5">
    <property type="interactions" value="310"/>
</dbReference>
<evidence type="ECO:0000313" key="9">
    <source>
        <dbReference type="EMBL" id="ABE01882.1"/>
    </source>
</evidence>
<dbReference type="GO" id="GO:0004017">
    <property type="term" value="F:AMP kinase activity"/>
    <property type="evidence" value="ECO:0000318"/>
    <property type="project" value="GO_Central"/>
</dbReference>
<dbReference type="CDD" id="cd22978">
    <property type="entry name" value="DD_AK5"/>
    <property type="match status" value="1"/>
</dbReference>
<dbReference type="GO" id="GO:0005829">
    <property type="term" value="C:cytosol"/>
    <property type="evidence" value="ECO:0000318"/>
    <property type="project" value="GO_Central"/>
</dbReference>
<dbReference type="InParanoid" id="A2T1M5"/>
<dbReference type="SUPFAM" id="SSF52540">
    <property type="entry name" value="P-loop containing nucleoside triphosphate hydrolases"/>
    <property type="match status" value="3"/>
</dbReference>
<dbReference type="eggNOG" id="KOG3079">
    <property type="taxonomic scope" value="Eukaryota"/>
</dbReference>
<dbReference type="Proteomes" id="UP000007110">
    <property type="component" value="Unassembled WGS sequence"/>
</dbReference>
<dbReference type="EnsemblMetazoa" id="NM_001081967">
    <property type="protein sequence ID" value="NP_001075436"/>
    <property type="gene ID" value="LOC588348"/>
</dbReference>
<evidence type="ECO:0000256" key="6">
    <source>
        <dbReference type="ARBA" id="ARBA00022777"/>
    </source>
</evidence>
<dbReference type="GO" id="GO:0005737">
    <property type="term" value="C:cytoplasm"/>
    <property type="evidence" value="ECO:0000318"/>
    <property type="project" value="GO_Central"/>
</dbReference>
<evidence type="ECO:0000313" key="11">
    <source>
        <dbReference type="Proteomes" id="UP000007110"/>
    </source>
</evidence>
<accession>A2T1M5</accession>
<dbReference type="RefSeq" id="NP_001075436.1">
    <property type="nucleotide sequence ID" value="NM_001081967.1"/>
</dbReference>
<dbReference type="STRING" id="7668.A2T1M5"/>
<organism evidence="9">
    <name type="scientific">Strongylocentrotus purpuratus</name>
    <name type="common">Purple sea urchin</name>
    <dbReference type="NCBI Taxonomy" id="7668"/>
    <lineage>
        <taxon>Eukaryota</taxon>
        <taxon>Metazoa</taxon>
        <taxon>Echinodermata</taxon>
        <taxon>Eleutherozoa</taxon>
        <taxon>Echinozoa</taxon>
        <taxon>Echinoidea</taxon>
        <taxon>Euechinoidea</taxon>
        <taxon>Echinacea</taxon>
        <taxon>Camarodonta</taxon>
        <taxon>Echinidea</taxon>
        <taxon>Strongylocentrotidae</taxon>
        <taxon>Strongylocentrotus</taxon>
    </lineage>
</organism>
<dbReference type="SUPFAM" id="SSF47391">
    <property type="entry name" value="Dimerization-anchoring domain of cAMP-dependent PK regulatory subunit"/>
    <property type="match status" value="1"/>
</dbReference>
<reference evidence="11" key="2">
    <citation type="submission" date="2015-02" db="EMBL/GenBank/DDBJ databases">
        <title>Genome sequencing for Strongylocentrotus purpuratus.</title>
        <authorList>
            <person name="Murali S."/>
            <person name="Liu Y."/>
            <person name="Vee V."/>
            <person name="English A."/>
            <person name="Wang M."/>
            <person name="Skinner E."/>
            <person name="Han Y."/>
            <person name="Muzny D.M."/>
            <person name="Worley K.C."/>
            <person name="Gibbs R.A."/>
        </authorList>
    </citation>
    <scope>NUCLEOTIDE SEQUENCE</scope>
</reference>
<keyword evidence="7" id="KW-0067">ATP-binding</keyword>
<feature type="region of interest" description="Disordered" evidence="8">
    <location>
        <begin position="396"/>
        <end position="416"/>
    </location>
</feature>
<name>A2T1M5_STRPU</name>
<feature type="compositionally biased region" description="Low complexity" evidence="8">
    <location>
        <begin position="653"/>
        <end position="701"/>
    </location>
</feature>
<dbReference type="PRINTS" id="PR00094">
    <property type="entry name" value="ADENYLTKNASE"/>
</dbReference>
<evidence type="ECO:0000256" key="5">
    <source>
        <dbReference type="ARBA" id="ARBA00022741"/>
    </source>
</evidence>
<dbReference type="EMBL" id="DQ447969">
    <property type="protein sequence ID" value="ABE01882.1"/>
    <property type="molecule type" value="mRNA"/>
</dbReference>
<keyword evidence="3" id="KW-0963">Cytoplasm</keyword>
<sequence length="920" mass="99198">MTSREDTKSYLSRREIPQLFESLMTGLMYNKPENHVEYMLNCLQKVQGSPEKTNAVKWNTFVENVKRTPSPLPPIQLDNGARQPTFTTEPSLADMKRLSPLPPISPKPNLAHVRIILVIGGPGSGKGTQCAKIAERYQGYIHLSLGTALRRKVAKFLEDDSWKSVADLIKTGGLVKDDDTYEILQHKIEKKLKKYPTTLGFIIEGFPRTMSQAKLFQDKYGTPDLVISLDCDEVRLKYRLEKRKDTSEREDDKEEDVVARRLEAFREQTLPVVTHYNAKDGLLRGVNADRDEDEVFFDVANMIDSLFFSPKTPAPPGTPGKSSPLPPIKSQKEDQTSQEQSQAEAEKEALVDEAVALLNSGVSVDLVVEPAVEKVDSNVTGGGEDGKSEVVEEAITAEQSPVTGGDDSTLPSTDGNAEAKLKDTKIIFVVGGPGSGKGTQCANIVSKYGFTHLSSGDLLRAEVASGSDRGKELTEIMEKGQLVPLDVVLALLKEKMIAVAETSTGFLIDGYPREVEQGAEFEKQIGECTFTLYFEVSDETMTARLLNRAKTSGRVDDNEETIKKRLATFHESTKPVVDCYTEKGKLKMVSAEAGSEEVFVLVKEIFDGCGFKALEEPQTTEEAAPPTEGATEATEAPAEAPTTGDAPTEEPAVEATTDAPAEAQADAPAVAPATEEAPAKAPATEEAPADTPATEEAPADAPTEEAPAEEAAPADGAAETEKVEEEAKAPAPKDFFFVVGAPGTGKKAVAKALAEKMNFKHLSVGSVLTDSSNLDQGMSEAIAAALAQGSLVATGILLSILGRVVEANSDATGFVLDSFPKSMEQIVAFDESKIGRVTGFIHLDGTREEAEESLKGKKEAGERGEETEEVAKNKMDAFEKEAPAVVEHYEKNNILKKFSFKEVANDLSTVLDAVSALSGE</sequence>
<dbReference type="InterPro" id="IPR033690">
    <property type="entry name" value="Adenylat_kinase_CS"/>
</dbReference>
<evidence type="ECO:0000313" key="10">
    <source>
        <dbReference type="EnsemblMetazoa" id="NP_001075436"/>
    </source>
</evidence>
<evidence type="ECO:0000256" key="4">
    <source>
        <dbReference type="ARBA" id="ARBA00022679"/>
    </source>
</evidence>
<feature type="compositionally biased region" description="Basic and acidic residues" evidence="8">
    <location>
        <begin position="719"/>
        <end position="728"/>
    </location>
</feature>
<dbReference type="CDD" id="cd01428">
    <property type="entry name" value="ADK"/>
    <property type="match status" value="3"/>
</dbReference>
<dbReference type="HOGENOM" id="CLU_317207_0_0_1"/>